<name>A0ABW7ISW4_9VIBR</name>
<gene>
    <name evidence="1" type="ORF">ACGRQ9_01980</name>
</gene>
<dbReference type="EMBL" id="JBIHSN010000002">
    <property type="protein sequence ID" value="MFH0264303.1"/>
    <property type="molecule type" value="Genomic_DNA"/>
</dbReference>
<dbReference type="Proteomes" id="UP001607151">
    <property type="component" value="Unassembled WGS sequence"/>
</dbReference>
<evidence type="ECO:0000313" key="2">
    <source>
        <dbReference type="Proteomes" id="UP001607151"/>
    </source>
</evidence>
<keyword evidence="2" id="KW-1185">Reference proteome</keyword>
<proteinExistence type="predicted"/>
<comment type="caution">
    <text evidence="1">The sequence shown here is derived from an EMBL/GenBank/DDBJ whole genome shotgun (WGS) entry which is preliminary data.</text>
</comment>
<sequence>MMDKVQLTTLKQQISKLKERLNIDASDINLIDKISLGLLNVDIQAIWWGSEGSFLNNPNPLLQDELSIYAQRTWQRWRTQPPMLALLFDSINIYHHPEVTYQWDLKLHQQYPELSLVKYWLASVNVTHREVHTNQADLWFKHLKLTHSLLLAQHQQTLNPGCLVGYAENRVVIVDLEKRKCVIASQDAFTTFQSSGMTFIHYPYPT</sequence>
<organism evidence="1 2">
    <name type="scientific">Vibrio rumoiensis</name>
    <dbReference type="NCBI Taxonomy" id="76258"/>
    <lineage>
        <taxon>Bacteria</taxon>
        <taxon>Pseudomonadati</taxon>
        <taxon>Pseudomonadota</taxon>
        <taxon>Gammaproteobacteria</taxon>
        <taxon>Vibrionales</taxon>
        <taxon>Vibrionaceae</taxon>
        <taxon>Vibrio</taxon>
    </lineage>
</organism>
<evidence type="ECO:0000313" key="1">
    <source>
        <dbReference type="EMBL" id="MFH0264303.1"/>
    </source>
</evidence>
<dbReference type="RefSeq" id="WP_089139632.1">
    <property type="nucleotide sequence ID" value="NZ_AP018685.1"/>
</dbReference>
<accession>A0ABW7ISW4</accession>
<reference evidence="1 2" key="1">
    <citation type="submission" date="2024-10" db="EMBL/GenBank/DDBJ databases">
        <authorList>
            <person name="Yibar A."/>
            <person name="Saticioglu I.B."/>
            <person name="Duman M."/>
            <person name="Ajmi N."/>
            <person name="Gurler F."/>
            <person name="Ay H."/>
            <person name="Onuk E."/>
            <person name="Guler S."/>
            <person name="Romalde J.L."/>
        </authorList>
    </citation>
    <scope>NUCLEOTIDE SEQUENCE [LARGE SCALE GENOMIC DNA]</scope>
    <source>
        <strain evidence="1 2">14-MA-B</strain>
    </source>
</reference>
<protein>
    <submittedName>
        <fullName evidence="1">Uncharacterized protein</fullName>
    </submittedName>
</protein>